<keyword evidence="3" id="KW-1185">Reference proteome</keyword>
<dbReference type="PATRIC" id="fig|1293598.4.peg.39"/>
<dbReference type="Proteomes" id="UP000050969">
    <property type="component" value="Unassembled WGS sequence"/>
</dbReference>
<evidence type="ECO:0000313" key="2">
    <source>
        <dbReference type="EMBL" id="KRO18887.1"/>
    </source>
</evidence>
<dbReference type="Gene3D" id="3.40.630.30">
    <property type="match status" value="1"/>
</dbReference>
<dbReference type="PROSITE" id="PS51186">
    <property type="entry name" value="GNAT"/>
    <property type="match status" value="1"/>
</dbReference>
<reference evidence="2 3" key="1">
    <citation type="journal article" date="2015" name="Genome Announc.">
        <title>Expanding the biotechnology potential of lactobacilli through comparative genomics of 213 strains and associated genera.</title>
        <authorList>
            <person name="Sun Z."/>
            <person name="Harris H.M."/>
            <person name="McCann A."/>
            <person name="Guo C."/>
            <person name="Argimon S."/>
            <person name="Zhang W."/>
            <person name="Yang X."/>
            <person name="Jeffery I.B."/>
            <person name="Cooney J.C."/>
            <person name="Kagawa T.F."/>
            <person name="Liu W."/>
            <person name="Song Y."/>
            <person name="Salvetti E."/>
            <person name="Wrobel A."/>
            <person name="Rasinkangas P."/>
            <person name="Parkhill J."/>
            <person name="Rea M.C."/>
            <person name="O'Sullivan O."/>
            <person name="Ritari J."/>
            <person name="Douillard F.P."/>
            <person name="Paul Ross R."/>
            <person name="Yang R."/>
            <person name="Briner A.E."/>
            <person name="Felis G.E."/>
            <person name="de Vos W.M."/>
            <person name="Barrangou R."/>
            <person name="Klaenhammer T.R."/>
            <person name="Caufield P.W."/>
            <person name="Cui Y."/>
            <person name="Zhang H."/>
            <person name="O'Toole P.W."/>
        </authorList>
    </citation>
    <scope>NUCLEOTIDE SEQUENCE [LARGE SCALE GENOMIC DNA]</scope>
    <source>
        <strain evidence="2 3">DSM 24301</strain>
    </source>
</reference>
<sequence length="178" mass="20055">MSLIYIKRAVQSDLPAIMTIIDHAKAMLKKDGSPQWQDGYPDPATLRQDISAQQCWLLMVDDVIAGTATMIVGNDGNYTEIWDGAWHNEVDPYATIHRIAIGDGFAGQHLSYFFFSNLISAAYRDGVRNFRIDTHALNKRMQAVVGRVGYQHRGKIYVDEPAENHEDNARLAYELNLA</sequence>
<proteinExistence type="predicted"/>
<dbReference type="STRING" id="1293598.IV56_GL000039"/>
<evidence type="ECO:0000259" key="1">
    <source>
        <dbReference type="PROSITE" id="PS51186"/>
    </source>
</evidence>
<protein>
    <submittedName>
        <fullName evidence="2">Acetyltransferase</fullName>
    </submittedName>
</protein>
<dbReference type="AlphaFoldDB" id="A0A0R2MZ83"/>
<dbReference type="SUPFAM" id="SSF55729">
    <property type="entry name" value="Acyl-CoA N-acyltransferases (Nat)"/>
    <property type="match status" value="1"/>
</dbReference>
<organism evidence="2 3">
    <name type="scientific">Lacticaseibacillus saniviri JCM 17471 = DSM 24301</name>
    <dbReference type="NCBI Taxonomy" id="1293598"/>
    <lineage>
        <taxon>Bacteria</taxon>
        <taxon>Bacillati</taxon>
        <taxon>Bacillota</taxon>
        <taxon>Bacilli</taxon>
        <taxon>Lactobacillales</taxon>
        <taxon>Lactobacillaceae</taxon>
        <taxon>Lacticaseibacillus</taxon>
    </lineage>
</organism>
<name>A0A0R2MZ83_9LACO</name>
<gene>
    <name evidence="2" type="ORF">IV56_GL000039</name>
</gene>
<dbReference type="InterPro" id="IPR016181">
    <property type="entry name" value="Acyl_CoA_acyltransferase"/>
</dbReference>
<evidence type="ECO:0000313" key="3">
    <source>
        <dbReference type="Proteomes" id="UP000050969"/>
    </source>
</evidence>
<dbReference type="InterPro" id="IPR000182">
    <property type="entry name" value="GNAT_dom"/>
</dbReference>
<dbReference type="EMBL" id="JQCE01000001">
    <property type="protein sequence ID" value="KRO18887.1"/>
    <property type="molecule type" value="Genomic_DNA"/>
</dbReference>
<keyword evidence="2" id="KW-0808">Transferase</keyword>
<dbReference type="GO" id="GO:0016747">
    <property type="term" value="F:acyltransferase activity, transferring groups other than amino-acyl groups"/>
    <property type="evidence" value="ECO:0007669"/>
    <property type="project" value="InterPro"/>
</dbReference>
<comment type="caution">
    <text evidence="2">The sequence shown here is derived from an EMBL/GenBank/DDBJ whole genome shotgun (WGS) entry which is preliminary data.</text>
</comment>
<accession>A0A0R2MZ83</accession>
<feature type="domain" description="N-acetyltransferase" evidence="1">
    <location>
        <begin position="4"/>
        <end position="178"/>
    </location>
</feature>
<dbReference type="RefSeq" id="WP_056991765.1">
    <property type="nucleotide sequence ID" value="NZ_JQCE01000001.1"/>
</dbReference>